<comment type="caution">
    <text evidence="3">The sequence shown here is derived from an EMBL/GenBank/DDBJ whole genome shotgun (WGS) entry which is preliminary data.</text>
</comment>
<dbReference type="SUPFAM" id="SSF103039">
    <property type="entry name" value="CheC-like"/>
    <property type="match status" value="1"/>
</dbReference>
<keyword evidence="4" id="KW-1185">Reference proteome</keyword>
<dbReference type="CDD" id="cd17910">
    <property type="entry name" value="CheC_ClassII"/>
    <property type="match status" value="1"/>
</dbReference>
<dbReference type="GO" id="GO:0016787">
    <property type="term" value="F:hydrolase activity"/>
    <property type="evidence" value="ECO:0007669"/>
    <property type="project" value="InterPro"/>
</dbReference>
<dbReference type="Proteomes" id="UP000094165">
    <property type="component" value="Unassembled WGS sequence"/>
</dbReference>
<keyword evidence="1" id="KW-0145">Chemotaxis</keyword>
<feature type="domain" description="CheC-like protein" evidence="2">
    <location>
        <begin position="12"/>
        <end position="44"/>
    </location>
</feature>
<dbReference type="RefSeq" id="WP_017052041.1">
    <property type="nucleotide sequence ID" value="NZ_AJYW02000004.1"/>
</dbReference>
<evidence type="ECO:0000256" key="1">
    <source>
        <dbReference type="ARBA" id="ARBA00022500"/>
    </source>
</evidence>
<dbReference type="AlphaFoldDB" id="A0A1E5DAF4"/>
<dbReference type="EMBL" id="AJYW02000004">
    <property type="protein sequence ID" value="OEE80697.1"/>
    <property type="molecule type" value="Genomic_DNA"/>
</dbReference>
<reference evidence="3 4" key="1">
    <citation type="journal article" date="2012" name="Science">
        <title>Ecological populations of bacteria act as socially cohesive units of antibiotic production and resistance.</title>
        <authorList>
            <person name="Cordero O.X."/>
            <person name="Wildschutte H."/>
            <person name="Kirkup B."/>
            <person name="Proehl S."/>
            <person name="Ngo L."/>
            <person name="Hussain F."/>
            <person name="Le Roux F."/>
            <person name="Mincer T."/>
            <person name="Polz M.F."/>
        </authorList>
    </citation>
    <scope>NUCLEOTIDE SEQUENCE [LARGE SCALE GENOMIC DNA]</scope>
    <source>
        <strain evidence="3 4">FF-238</strain>
    </source>
</reference>
<dbReference type="InterPro" id="IPR028976">
    <property type="entry name" value="CheC-like_sf"/>
</dbReference>
<organism evidence="3 4">
    <name type="scientific">Vibrio genomosp. F6 str. FF-238</name>
    <dbReference type="NCBI Taxonomy" id="1191298"/>
    <lineage>
        <taxon>Bacteria</taxon>
        <taxon>Pseudomonadati</taxon>
        <taxon>Pseudomonadota</taxon>
        <taxon>Gammaproteobacteria</taxon>
        <taxon>Vibrionales</taxon>
        <taxon>Vibrionaceae</taxon>
        <taxon>Vibrio</taxon>
    </lineage>
</organism>
<name>A0A1E5DAF4_9VIBR</name>
<sequence length="207" mass="22719">MSSIHLNADEFDALRELTNIGMGRAGAKLSELFESKVKLSVPHVDLVSQEKITALVQDFGQKSDPVNIVQQEFIGEMIGRSSVMYGGGTFTSLMGYLGYDEEDATSTATQHEILNELTNVINSASLSGLSEELQLDLHLSQPAILFFDTQSTQVDDSRLAYSDSDAHILLIDIKLEIEEKGVHCDNIISLKEEGLINLVSSLRKLMA</sequence>
<dbReference type="PANTHER" id="PTHR43484">
    <property type="match status" value="1"/>
</dbReference>
<dbReference type="InterPro" id="IPR007597">
    <property type="entry name" value="CheC"/>
</dbReference>
<dbReference type="Gene3D" id="3.40.1550.10">
    <property type="entry name" value="CheC-like"/>
    <property type="match status" value="1"/>
</dbReference>
<proteinExistence type="predicted"/>
<gene>
    <name evidence="3" type="ORF">A130_09880</name>
</gene>
<evidence type="ECO:0000313" key="3">
    <source>
        <dbReference type="EMBL" id="OEE80697.1"/>
    </source>
</evidence>
<accession>A0A1E5DAF4</accession>
<dbReference type="GO" id="GO:0006935">
    <property type="term" value="P:chemotaxis"/>
    <property type="evidence" value="ECO:0007669"/>
    <property type="project" value="UniProtKB-KW"/>
</dbReference>
<evidence type="ECO:0000259" key="2">
    <source>
        <dbReference type="Pfam" id="PF04509"/>
    </source>
</evidence>
<dbReference type="PANTHER" id="PTHR43484:SF1">
    <property type="entry name" value="FLAGELLAR MOTOR SWITCH PROTEIN FLIN"/>
    <property type="match status" value="1"/>
</dbReference>
<protein>
    <recommendedName>
        <fullName evidence="2">CheC-like protein domain-containing protein</fullName>
    </recommendedName>
</protein>
<dbReference type="Pfam" id="PF04509">
    <property type="entry name" value="CheC"/>
    <property type="match status" value="1"/>
</dbReference>
<evidence type="ECO:0000313" key="4">
    <source>
        <dbReference type="Proteomes" id="UP000094165"/>
    </source>
</evidence>
<dbReference type="InterPro" id="IPR051469">
    <property type="entry name" value="FliN/MopA/SpaO"/>
</dbReference>